<proteinExistence type="predicted"/>
<evidence type="ECO:0000313" key="1">
    <source>
        <dbReference type="EnsemblMetazoa" id="AMEM012025-PA"/>
    </source>
</evidence>
<keyword evidence="2" id="KW-1185">Reference proteome</keyword>
<sequence length="88" mass="9783">MDGVTPAVVPPEENALVLHADINEPVRSNTLHEELKNVNDLPTCTLLKHPNTSPMSLSMSSCNQLMLISMTMSSKLWHQLAKSKKTMR</sequence>
<dbReference type="Proteomes" id="UP000075903">
    <property type="component" value="Unassembled WGS sequence"/>
</dbReference>
<reference evidence="1" key="1">
    <citation type="submission" date="2020-05" db="UniProtKB">
        <authorList>
            <consortium name="EnsemblMetazoa"/>
        </authorList>
    </citation>
    <scope>IDENTIFICATION</scope>
    <source>
        <strain evidence="1">MAF</strain>
    </source>
</reference>
<name>A0A182VB98_ANOME</name>
<dbReference type="VEuPathDB" id="VectorBase:AMEM21_015174"/>
<dbReference type="AlphaFoldDB" id="A0A182VB98"/>
<dbReference type="EnsemblMetazoa" id="AMEM012025-RA">
    <property type="protein sequence ID" value="AMEM012025-PA"/>
    <property type="gene ID" value="AMEM012025"/>
</dbReference>
<organism evidence="1 2">
    <name type="scientific">Anopheles merus</name>
    <name type="common">Mosquito</name>
    <dbReference type="NCBI Taxonomy" id="30066"/>
    <lineage>
        <taxon>Eukaryota</taxon>
        <taxon>Metazoa</taxon>
        <taxon>Ecdysozoa</taxon>
        <taxon>Arthropoda</taxon>
        <taxon>Hexapoda</taxon>
        <taxon>Insecta</taxon>
        <taxon>Pterygota</taxon>
        <taxon>Neoptera</taxon>
        <taxon>Endopterygota</taxon>
        <taxon>Diptera</taxon>
        <taxon>Nematocera</taxon>
        <taxon>Culicoidea</taxon>
        <taxon>Culicidae</taxon>
        <taxon>Anophelinae</taxon>
        <taxon>Anopheles</taxon>
    </lineage>
</organism>
<accession>A0A182VB98</accession>
<protein>
    <submittedName>
        <fullName evidence="1">Uncharacterized protein</fullName>
    </submittedName>
</protein>
<dbReference type="VEuPathDB" id="VectorBase:AMEM012025"/>
<evidence type="ECO:0000313" key="2">
    <source>
        <dbReference type="Proteomes" id="UP000075903"/>
    </source>
</evidence>